<dbReference type="Proteomes" id="UP001139031">
    <property type="component" value="Unassembled WGS sequence"/>
</dbReference>
<evidence type="ECO:0000313" key="3">
    <source>
        <dbReference type="EMBL" id="MBZ5707691.1"/>
    </source>
</evidence>
<sequence>MHVRHAILASLLGCTVVACQGGAAAPAAQPAAEPAKVAEPAKAAEPAKVAAAAPEKHEAEEGCIYADAHNKKEGDDEADCPHGGGHDTPATGEPGHFGAAFALKETRALGPILAAGKDALPKDAVQVSGTVDSVCQKKGCWMVVKDGEQQARILMKDHSFTVPMDTKGKPVVVEGTLEARTFTEAQVKHLEKDAGKDPDAAAGERTEYVLTASGVKIQNS</sequence>
<organism evidence="3 4">
    <name type="scientific">Nannocystis pusilla</name>
    <dbReference type="NCBI Taxonomy" id="889268"/>
    <lineage>
        <taxon>Bacteria</taxon>
        <taxon>Pseudomonadati</taxon>
        <taxon>Myxococcota</taxon>
        <taxon>Polyangia</taxon>
        <taxon>Nannocystales</taxon>
        <taxon>Nannocystaceae</taxon>
        <taxon>Nannocystis</taxon>
    </lineage>
</organism>
<feature type="signal peptide" evidence="2">
    <location>
        <begin position="1"/>
        <end position="20"/>
    </location>
</feature>
<keyword evidence="2" id="KW-0732">Signal</keyword>
<feature type="region of interest" description="Disordered" evidence="1">
    <location>
        <begin position="72"/>
        <end position="96"/>
    </location>
</feature>
<reference evidence="3" key="1">
    <citation type="submission" date="2021-08" db="EMBL/GenBank/DDBJ databases">
        <authorList>
            <person name="Stevens D.C."/>
        </authorList>
    </citation>
    <scope>NUCLEOTIDE SEQUENCE</scope>
    <source>
        <strain evidence="3">DSM 53165</strain>
    </source>
</reference>
<feature type="chain" id="PRO_5045094312" evidence="2">
    <location>
        <begin position="21"/>
        <end position="220"/>
    </location>
</feature>
<proteinExistence type="predicted"/>
<dbReference type="EMBL" id="JAIRAU010000001">
    <property type="protein sequence ID" value="MBZ5707691.1"/>
    <property type="molecule type" value="Genomic_DNA"/>
</dbReference>
<evidence type="ECO:0000313" key="4">
    <source>
        <dbReference type="Proteomes" id="UP001139031"/>
    </source>
</evidence>
<protein>
    <submittedName>
        <fullName evidence="3">DUF4920 domain-containing protein</fullName>
    </submittedName>
</protein>
<evidence type="ECO:0000256" key="2">
    <source>
        <dbReference type="SAM" id="SignalP"/>
    </source>
</evidence>
<comment type="caution">
    <text evidence="3">The sequence shown here is derived from an EMBL/GenBank/DDBJ whole genome shotgun (WGS) entry which is preliminary data.</text>
</comment>
<dbReference type="InterPro" id="IPR032577">
    <property type="entry name" value="DUF4920"/>
</dbReference>
<name>A0ABS7THI7_9BACT</name>
<dbReference type="RefSeq" id="WP_224189454.1">
    <property type="nucleotide sequence ID" value="NZ_JAIRAU010000001.1"/>
</dbReference>
<dbReference type="Pfam" id="PF16267">
    <property type="entry name" value="DUF4920"/>
    <property type="match status" value="1"/>
</dbReference>
<accession>A0ABS7THI7</accession>
<gene>
    <name evidence="3" type="ORF">K7C98_00370</name>
</gene>
<keyword evidence="4" id="KW-1185">Reference proteome</keyword>
<evidence type="ECO:0000256" key="1">
    <source>
        <dbReference type="SAM" id="MobiDB-lite"/>
    </source>
</evidence>
<dbReference type="PROSITE" id="PS51257">
    <property type="entry name" value="PROKAR_LIPOPROTEIN"/>
    <property type="match status" value="1"/>
</dbReference>